<dbReference type="KEGG" id="teq:TEQUI_0759"/>
<evidence type="ECO:0000256" key="1">
    <source>
        <dbReference type="SAM" id="SignalP"/>
    </source>
</evidence>
<accession>A0A654KGX8</accession>
<organism evidence="2 3">
    <name type="scientific">Taylorella equigenitalis (strain MCE9)</name>
    <dbReference type="NCBI Taxonomy" id="937774"/>
    <lineage>
        <taxon>Bacteria</taxon>
        <taxon>Pseudomonadati</taxon>
        <taxon>Pseudomonadota</taxon>
        <taxon>Betaproteobacteria</taxon>
        <taxon>Burkholderiales</taxon>
        <taxon>Alcaligenaceae</taxon>
        <taxon>Taylorella</taxon>
    </lineage>
</organism>
<protein>
    <recommendedName>
        <fullName evidence="4">Periplasmic protein</fullName>
    </recommendedName>
</protein>
<name>A0A654KGX8_TAYEM</name>
<dbReference type="Pfam" id="PF16695">
    <property type="entry name" value="Tai4"/>
    <property type="match status" value="1"/>
</dbReference>
<evidence type="ECO:0000313" key="3">
    <source>
        <dbReference type="Proteomes" id="UP000007472"/>
    </source>
</evidence>
<dbReference type="AlphaFoldDB" id="A0A654KGX8"/>
<dbReference type="Proteomes" id="UP000007472">
    <property type="component" value="Chromosome"/>
</dbReference>
<evidence type="ECO:0008006" key="4">
    <source>
        <dbReference type="Google" id="ProtNLM"/>
    </source>
</evidence>
<dbReference type="Gene3D" id="1.20.120.1620">
    <property type="match status" value="1"/>
</dbReference>
<proteinExistence type="predicted"/>
<feature type="signal peptide" evidence="1">
    <location>
        <begin position="1"/>
        <end position="22"/>
    </location>
</feature>
<evidence type="ECO:0000313" key="2">
    <source>
        <dbReference type="EMBL" id="ADU91697.1"/>
    </source>
</evidence>
<keyword evidence="1" id="KW-0732">Signal</keyword>
<sequence length="133" mass="15221">MTMKKLILFSACFLLLNNSLKAQDETSSFPKFTSRTYEQNYRDLVLSACIAWKYNDNPAVKEDVLETEDALNNATSYDIENNTGKFKEIIDIFTINSNVNTKRKANPSKLLNCLDLYHSEELNACSCLYITIQ</sequence>
<dbReference type="EMBL" id="CP002456">
    <property type="protein sequence ID" value="ADU91697.1"/>
    <property type="molecule type" value="Genomic_DNA"/>
</dbReference>
<feature type="chain" id="PRO_5024835212" description="Periplasmic protein" evidence="1">
    <location>
        <begin position="23"/>
        <end position="133"/>
    </location>
</feature>
<dbReference type="InterPro" id="IPR032032">
    <property type="entry name" value="Tai4"/>
</dbReference>
<gene>
    <name evidence="2" type="ordered locus">TEQUI_0759</name>
</gene>
<dbReference type="InterPro" id="IPR038314">
    <property type="entry name" value="T6SS_sf"/>
</dbReference>
<reference evidence="2 3" key="1">
    <citation type="journal article" date="2011" name="J. Bacteriol.">
        <title>Genome sequence of Taylorella equigenitalis MCE9, the causative agent of contagious equine metritis.</title>
        <authorList>
            <person name="Hebert L."/>
            <person name="Moumen B."/>
            <person name="Duquesne F."/>
            <person name="Breuil M.F."/>
            <person name="Laugier C."/>
            <person name="Batto J.M."/>
            <person name="Renault P."/>
            <person name="Petry S."/>
        </authorList>
    </citation>
    <scope>NUCLEOTIDE SEQUENCE [LARGE SCALE GENOMIC DNA]</scope>
    <source>
        <strain evidence="2 3">MCE9</strain>
    </source>
</reference>